<dbReference type="EMBL" id="MG011690">
    <property type="protein sequence ID" value="AVK76068.1"/>
    <property type="molecule type" value="Genomic_DNA"/>
</dbReference>
<dbReference type="RefSeq" id="YP_009482071.1">
    <property type="nucleotide sequence ID" value="NC_037666.1"/>
</dbReference>
<organism evidence="1">
    <name type="scientific">Pandoravirus neocaledonia</name>
    <dbReference type="NCBI Taxonomy" id="2107708"/>
    <lineage>
        <taxon>Viruses</taxon>
        <taxon>Pandoravirus</taxon>
    </lineage>
</organism>
<dbReference type="Proteomes" id="UP000249287">
    <property type="component" value="Segment"/>
</dbReference>
<dbReference type="KEGG" id="vg:36842781"/>
<accession>A0A2U7UC77</accession>
<protein>
    <submittedName>
        <fullName evidence="1">Uncharacterized protein</fullName>
    </submittedName>
</protein>
<dbReference type="GeneID" id="36842781"/>
<reference evidence="1" key="1">
    <citation type="journal article" date="2018" name="Nat. Commun.">
        <title>Diversity and evolution of the emerging Pandoraviridae family.</title>
        <authorList>
            <person name="Legendre M."/>
            <person name="Fabre E."/>
            <person name="Poirot O."/>
            <person name="Jeudy S."/>
            <person name="Lartigue A."/>
            <person name="Alempic J.M."/>
            <person name="Beucher L."/>
            <person name="Philippe N."/>
            <person name="Bertaux L."/>
            <person name="Christo-Foroux E."/>
            <person name="Labadie K."/>
            <person name="Coute Y."/>
            <person name="Abergel C."/>
            <person name="Claverie J.M."/>
        </authorList>
    </citation>
    <scope>NUCLEOTIDE SEQUENCE [LARGE SCALE GENOMIC DNA]</scope>
    <source>
        <strain evidence="1">Neocaledonia</strain>
    </source>
</reference>
<name>A0A2U7UC77_9VIRU</name>
<evidence type="ECO:0000313" key="1">
    <source>
        <dbReference type="EMBL" id="AVK76068.1"/>
    </source>
</evidence>
<gene>
    <name evidence="1" type="ORF">pneo_cds_461</name>
</gene>
<proteinExistence type="predicted"/>
<sequence length="156" mass="16905">MCTITPINAINEADAIEDARGRGVPHAVFFDTSDKVVVFPHHIPGFEDKFESDSFAWASDCGWTSKCQKGDKCAAYGMLQSIAQRLRANGTDAQVVSACGHDKGHLHSITFDGGDKACPTKDRKVPDIALWIWSTEDDLVSLLWADANVPLASARG</sequence>